<dbReference type="EMBL" id="BQFW01000008">
    <property type="protein sequence ID" value="GJJ74071.1"/>
    <property type="molecule type" value="Genomic_DNA"/>
</dbReference>
<keyword evidence="6" id="KW-0812">Transmembrane</keyword>
<keyword evidence="4" id="KW-0560">Oxidoreductase</keyword>
<evidence type="ECO:0000256" key="1">
    <source>
        <dbReference type="ARBA" id="ARBA00007992"/>
    </source>
</evidence>
<dbReference type="PANTHER" id="PTHR47356:SF2">
    <property type="entry name" value="FAD-BINDING DOMAIN-CONTAINING PROTEIN-RELATED"/>
    <property type="match status" value="1"/>
</dbReference>
<dbReference type="Pfam" id="PF01494">
    <property type="entry name" value="FAD_binding_3"/>
    <property type="match status" value="2"/>
</dbReference>
<proteinExistence type="inferred from homology"/>
<organism evidence="8 9">
    <name type="scientific">Entomortierella parvispora</name>
    <dbReference type="NCBI Taxonomy" id="205924"/>
    <lineage>
        <taxon>Eukaryota</taxon>
        <taxon>Fungi</taxon>
        <taxon>Fungi incertae sedis</taxon>
        <taxon>Mucoromycota</taxon>
        <taxon>Mortierellomycotina</taxon>
        <taxon>Mortierellomycetes</taxon>
        <taxon>Mortierellales</taxon>
        <taxon>Mortierellaceae</taxon>
        <taxon>Entomortierella</taxon>
    </lineage>
</organism>
<sequence>MTSLSTENRDLPSVIIVGAGLGGLLLAILLDRIGIEYTVLERSAVFRSLGSAMAMGPHLLPVFEQLGMLKELQDISLECHTMLQFDEHLTAMGEVLMKGQKELTGYDNIIFLRPDFHRLLLSKISSERIINNKRVLKIEEPEDAPDKVRVTCADNSVYEADMVIGADGTYSAVRQNMYRLLEESGKLPKPDKEPMGIGYTCMVGITGPVDPEKYPELKDDFTHFRSVVGGVRHNWGAISQKGNRFSWSANIQFASQAEAQRQQFMNSEWGPESNKEMIKEFHSRPNPFGGTMGDFIDATPPELISKVFLEHKMFKTWYHGRSVLIGDACHKMLPSAGQGAVNAMQDAVILANCFYDLKDKSAKSITEAFESFYSQRYERAKDAYNLSQMVSKIMLGQSWSDRLMRTVLLKYLPHSVQQRQYEKAALYRPQIMFLPLTKNKGSVAPLPQKPCQSHEDYHEDDHEDDHEDHYEDDHEDHYGHDYEEVDRGYHDD</sequence>
<reference evidence="8" key="1">
    <citation type="submission" date="2021-11" db="EMBL/GenBank/DDBJ databases">
        <authorList>
            <person name="Herlambang A."/>
            <person name="Guo Y."/>
            <person name="Takashima Y."/>
            <person name="Nishizawa T."/>
        </authorList>
    </citation>
    <scope>NUCLEOTIDE SEQUENCE</scope>
    <source>
        <strain evidence="8">E1425</strain>
    </source>
</reference>
<dbReference type="Gene3D" id="3.50.50.60">
    <property type="entry name" value="FAD/NAD(P)-binding domain"/>
    <property type="match status" value="1"/>
</dbReference>
<dbReference type="InterPro" id="IPR050562">
    <property type="entry name" value="FAD_mOase_fung"/>
</dbReference>
<evidence type="ECO:0000256" key="4">
    <source>
        <dbReference type="ARBA" id="ARBA00023002"/>
    </source>
</evidence>
<reference evidence="8" key="2">
    <citation type="journal article" date="2022" name="Microbiol. Resour. Announc.">
        <title>Whole-Genome Sequence of Entomortierella parvispora E1425, a Mucoromycotan Fungus Associated with Burkholderiaceae-Related Endosymbiotic Bacteria.</title>
        <authorList>
            <person name="Herlambang A."/>
            <person name="Guo Y."/>
            <person name="Takashima Y."/>
            <person name="Narisawa K."/>
            <person name="Ohta H."/>
            <person name="Nishizawa T."/>
        </authorList>
    </citation>
    <scope>NUCLEOTIDE SEQUENCE</scope>
    <source>
        <strain evidence="8">E1425</strain>
    </source>
</reference>
<evidence type="ECO:0000313" key="9">
    <source>
        <dbReference type="Proteomes" id="UP000827284"/>
    </source>
</evidence>
<keyword evidence="6" id="KW-1133">Transmembrane helix</keyword>
<protein>
    <recommendedName>
        <fullName evidence="7">FAD-binding domain-containing protein</fullName>
    </recommendedName>
</protein>
<dbReference type="PRINTS" id="PR00420">
    <property type="entry name" value="RNGMNOXGNASE"/>
</dbReference>
<keyword evidence="3" id="KW-0274">FAD</keyword>
<evidence type="ECO:0000256" key="5">
    <source>
        <dbReference type="SAM" id="MobiDB-lite"/>
    </source>
</evidence>
<dbReference type="PANTHER" id="PTHR47356">
    <property type="entry name" value="FAD-DEPENDENT MONOOXYGENASE ASQG-RELATED"/>
    <property type="match status" value="1"/>
</dbReference>
<feature type="domain" description="FAD-binding" evidence="7">
    <location>
        <begin position="300"/>
        <end position="356"/>
    </location>
</feature>
<dbReference type="InterPro" id="IPR002938">
    <property type="entry name" value="FAD-bd"/>
</dbReference>
<dbReference type="GO" id="GO:0071949">
    <property type="term" value="F:FAD binding"/>
    <property type="evidence" value="ECO:0007669"/>
    <property type="project" value="InterPro"/>
</dbReference>
<dbReference type="Proteomes" id="UP000827284">
    <property type="component" value="Unassembled WGS sequence"/>
</dbReference>
<evidence type="ECO:0000259" key="7">
    <source>
        <dbReference type="Pfam" id="PF01494"/>
    </source>
</evidence>
<evidence type="ECO:0000256" key="2">
    <source>
        <dbReference type="ARBA" id="ARBA00022630"/>
    </source>
</evidence>
<dbReference type="GO" id="GO:0004497">
    <property type="term" value="F:monooxygenase activity"/>
    <property type="evidence" value="ECO:0007669"/>
    <property type="project" value="InterPro"/>
</dbReference>
<name>A0A9P3HCJ7_9FUNG</name>
<feature type="compositionally biased region" description="Basic and acidic residues" evidence="5">
    <location>
        <begin position="467"/>
        <end position="492"/>
    </location>
</feature>
<evidence type="ECO:0000256" key="3">
    <source>
        <dbReference type="ARBA" id="ARBA00022827"/>
    </source>
</evidence>
<feature type="domain" description="FAD-binding" evidence="7">
    <location>
        <begin position="13"/>
        <end position="177"/>
    </location>
</feature>
<dbReference type="SUPFAM" id="SSF51905">
    <property type="entry name" value="FAD/NAD(P)-binding domain"/>
    <property type="match status" value="1"/>
</dbReference>
<feature type="region of interest" description="Disordered" evidence="5">
    <location>
        <begin position="443"/>
        <end position="492"/>
    </location>
</feature>
<keyword evidence="9" id="KW-1185">Reference proteome</keyword>
<keyword evidence="2" id="KW-0285">Flavoprotein</keyword>
<dbReference type="AlphaFoldDB" id="A0A9P3HCJ7"/>
<evidence type="ECO:0000256" key="6">
    <source>
        <dbReference type="SAM" id="Phobius"/>
    </source>
</evidence>
<comment type="caution">
    <text evidence="8">The sequence shown here is derived from an EMBL/GenBank/DDBJ whole genome shotgun (WGS) entry which is preliminary data.</text>
</comment>
<evidence type="ECO:0000313" key="8">
    <source>
        <dbReference type="EMBL" id="GJJ74071.1"/>
    </source>
</evidence>
<dbReference type="OrthoDB" id="10029326at2759"/>
<keyword evidence="6" id="KW-0472">Membrane</keyword>
<feature type="transmembrane region" description="Helical" evidence="6">
    <location>
        <begin position="12"/>
        <end position="30"/>
    </location>
</feature>
<dbReference type="InterPro" id="IPR036188">
    <property type="entry name" value="FAD/NAD-bd_sf"/>
</dbReference>
<gene>
    <name evidence="8" type="ORF">EMPS_06429</name>
</gene>
<comment type="similarity">
    <text evidence="1">Belongs to the paxM FAD-dependent monooxygenase family.</text>
</comment>
<accession>A0A9P3HCJ7</accession>